<sequence>MLKIGKIIGLPLKVFVRNQIYIPKEYLCYYGISSSYERVSMKLSENSLLLAKARPTDTVLLPIRNGLTTLPTAWAKRQQLYKGDYIYLLGTSSGLLIYTK</sequence>
<proteinExistence type="predicted"/>
<evidence type="ECO:0000313" key="2">
    <source>
        <dbReference type="Proteomes" id="UP000754750"/>
    </source>
</evidence>
<dbReference type="Proteomes" id="UP000754750">
    <property type="component" value="Unassembled WGS sequence"/>
</dbReference>
<comment type="caution">
    <text evidence="1">The sequence shown here is derived from an EMBL/GenBank/DDBJ whole genome shotgun (WGS) entry which is preliminary data.</text>
</comment>
<reference evidence="1" key="1">
    <citation type="submission" date="2019-04" db="EMBL/GenBank/DDBJ databases">
        <title>Evolution of Biomass-Degrading Anaerobic Consortia Revealed by Metagenomics.</title>
        <authorList>
            <person name="Peng X."/>
        </authorList>
    </citation>
    <scope>NUCLEOTIDE SEQUENCE</scope>
    <source>
        <strain evidence="1">SIG551</strain>
    </source>
</reference>
<dbReference type="EMBL" id="SVNY01000006">
    <property type="protein sequence ID" value="MBE6834245.1"/>
    <property type="molecule type" value="Genomic_DNA"/>
</dbReference>
<accession>A0A928KTG8</accession>
<name>A0A928KTG8_9FIRM</name>
<evidence type="ECO:0000313" key="1">
    <source>
        <dbReference type="EMBL" id="MBE6834245.1"/>
    </source>
</evidence>
<dbReference type="AlphaFoldDB" id="A0A928KTG8"/>
<dbReference type="RefSeq" id="WP_326840757.1">
    <property type="nucleotide sequence ID" value="NZ_SVNY01000006.1"/>
</dbReference>
<gene>
    <name evidence="1" type="ORF">E7512_11835</name>
</gene>
<protein>
    <submittedName>
        <fullName evidence="1">Uncharacterized protein</fullName>
    </submittedName>
</protein>
<organism evidence="1 2">
    <name type="scientific">Faecalispora sporosphaeroides</name>
    <dbReference type="NCBI Taxonomy" id="1549"/>
    <lineage>
        <taxon>Bacteria</taxon>
        <taxon>Bacillati</taxon>
        <taxon>Bacillota</taxon>
        <taxon>Clostridia</taxon>
        <taxon>Eubacteriales</taxon>
        <taxon>Oscillospiraceae</taxon>
        <taxon>Faecalispora</taxon>
    </lineage>
</organism>